<accession>A0A3G3ILE1</accession>
<proteinExistence type="predicted"/>
<evidence type="ECO:0000313" key="3">
    <source>
        <dbReference type="Proteomes" id="UP000278334"/>
    </source>
</evidence>
<keyword evidence="1" id="KW-0812">Transmembrane</keyword>
<dbReference type="PANTHER" id="PTHR35867:SF1">
    <property type="entry name" value="PROTEIN RSEC"/>
    <property type="match status" value="1"/>
</dbReference>
<keyword evidence="1" id="KW-0472">Membrane</keyword>
<dbReference type="AlphaFoldDB" id="A0A3G3ILE1"/>
<evidence type="ECO:0008006" key="4">
    <source>
        <dbReference type="Google" id="ProtNLM"/>
    </source>
</evidence>
<gene>
    <name evidence="2" type="ORF">MS2017_0895</name>
</gene>
<dbReference type="InterPro" id="IPR026268">
    <property type="entry name" value="RseC"/>
</dbReference>
<protein>
    <recommendedName>
        <fullName evidence="4">Fis family transcriptional regulator</fullName>
    </recommendedName>
</protein>
<reference evidence="2 3" key="1">
    <citation type="submission" date="2017-11" db="EMBL/GenBank/DDBJ databases">
        <title>Genome sequence of the bacterial symbiont EPR9N from a vent mussel Bathymodiolus thermophilus.</title>
        <authorList>
            <person name="Won Y.-J."/>
        </authorList>
    </citation>
    <scope>NUCLEOTIDE SEQUENCE [LARGE SCALE GENOMIC DNA]</scope>
    <source>
        <strain evidence="2 3">EPR9N</strain>
    </source>
</reference>
<evidence type="ECO:0000313" key="2">
    <source>
        <dbReference type="EMBL" id="AYQ56615.1"/>
    </source>
</evidence>
<sequence length="125" mass="13936">MKEQFEVIEIENQTMKLKVNRSSGCHSCEARSGCGTGILANYFEQYTLFNKPLQSGATVGDFITLEISSNELFYRAFQLYMLPLLALFAGGILGNILYPALEGVQILLAFVGFFASLLLTKYFVK</sequence>
<evidence type="ECO:0000256" key="1">
    <source>
        <dbReference type="SAM" id="Phobius"/>
    </source>
</evidence>
<organism evidence="2 3">
    <name type="scientific">Bathymodiolus thermophilus thioautotrophic gill symbiont</name>
    <dbReference type="NCBI Taxonomy" id="2360"/>
    <lineage>
        <taxon>Bacteria</taxon>
        <taxon>Pseudomonadati</taxon>
        <taxon>Pseudomonadota</taxon>
        <taxon>Gammaproteobacteria</taxon>
        <taxon>sulfur-oxidizing symbionts</taxon>
    </lineage>
</organism>
<feature type="transmembrane region" description="Helical" evidence="1">
    <location>
        <begin position="79"/>
        <end position="98"/>
    </location>
</feature>
<dbReference type="RefSeq" id="WP_122951405.1">
    <property type="nucleotide sequence ID" value="NZ_CP024634.1"/>
</dbReference>
<dbReference type="PIRSF" id="PIRSF004923">
    <property type="entry name" value="RseC"/>
    <property type="match status" value="1"/>
</dbReference>
<name>A0A3G3ILE1_9GAMM</name>
<dbReference type="Pfam" id="PF04246">
    <property type="entry name" value="RseC_MucC"/>
    <property type="match status" value="1"/>
</dbReference>
<keyword evidence="1" id="KW-1133">Transmembrane helix</keyword>
<feature type="transmembrane region" description="Helical" evidence="1">
    <location>
        <begin position="104"/>
        <end position="124"/>
    </location>
</feature>
<dbReference type="Proteomes" id="UP000278334">
    <property type="component" value="Chromosome"/>
</dbReference>
<dbReference type="KEGG" id="bthg:MS2017_0895"/>
<dbReference type="PANTHER" id="PTHR35867">
    <property type="entry name" value="PROTEIN RSEC"/>
    <property type="match status" value="1"/>
</dbReference>
<dbReference type="EMBL" id="CP024634">
    <property type="protein sequence ID" value="AYQ56615.1"/>
    <property type="molecule type" value="Genomic_DNA"/>
</dbReference>
<dbReference type="InterPro" id="IPR007359">
    <property type="entry name" value="SigmaE_reg_RseC_MucC"/>
</dbReference>